<sequence>MNNKFSIGEMAKLHHTTVKTLRYYDQIGLLKPIEVDPKSGYRYYSTEQFEHLHTIHYLKELGFSLKEIKEHLENRNIDAFLTLIEKQKEWTEKKIDELQKLRRRFQHRINDITSARQVDQLGVVSIKKLHERKIVRLKETIRTERELELSLRHLENQAGLKSAIFIGGVGLTVSKDNIMAQQFHEYNSIFILVEEGTNSSVTTLLPSGQYACIYYNGNHDDSASYYQILLQYIEKHHFSIVGDAVERTIIDHYISGKREDYLTEIQIPIK</sequence>
<accession>A0ACC6M164</accession>
<dbReference type="Proteomes" id="UP001277972">
    <property type="component" value="Unassembled WGS sequence"/>
</dbReference>
<gene>
    <name evidence="1" type="ORF">SH601_00600</name>
</gene>
<proteinExistence type="predicted"/>
<dbReference type="EMBL" id="JAWZSR010000001">
    <property type="protein sequence ID" value="MDX8044472.1"/>
    <property type="molecule type" value="Genomic_DNA"/>
</dbReference>
<reference evidence="1" key="1">
    <citation type="submission" date="2023-11" db="EMBL/GenBank/DDBJ databases">
        <title>Gracilibacillus pellucida a moderately halophilic bacterium isolated from saline soil in Xinjiang province.</title>
        <authorList>
            <person name="Zhang Z."/>
            <person name="Tan F."/>
            <person name="Wang Y."/>
            <person name="Xia M."/>
        </authorList>
    </citation>
    <scope>NUCLEOTIDE SEQUENCE</scope>
    <source>
        <strain evidence="1">S3-1-1</strain>
    </source>
</reference>
<keyword evidence="2" id="KW-1185">Reference proteome</keyword>
<evidence type="ECO:0000313" key="2">
    <source>
        <dbReference type="Proteomes" id="UP001277972"/>
    </source>
</evidence>
<comment type="caution">
    <text evidence="1">The sequence shown here is derived from an EMBL/GenBank/DDBJ whole genome shotgun (WGS) entry which is preliminary data.</text>
</comment>
<name>A0ACC6M164_9BACI</name>
<protein>
    <submittedName>
        <fullName evidence="1">MerR family transcriptional regulator</fullName>
    </submittedName>
</protein>
<organism evidence="1 2">
    <name type="scientific">Gracilibacillus pellucidus</name>
    <dbReference type="NCBI Taxonomy" id="3095368"/>
    <lineage>
        <taxon>Bacteria</taxon>
        <taxon>Bacillati</taxon>
        <taxon>Bacillota</taxon>
        <taxon>Bacilli</taxon>
        <taxon>Bacillales</taxon>
        <taxon>Bacillaceae</taxon>
        <taxon>Gracilibacillus</taxon>
    </lineage>
</organism>
<evidence type="ECO:0000313" key="1">
    <source>
        <dbReference type="EMBL" id="MDX8044472.1"/>
    </source>
</evidence>